<comment type="catalytic activity">
    <reaction evidence="7">
        <text>Endonucleolytic cleavage of RNA, removing 5'-extranucleotides from tRNA precursor.</text>
        <dbReference type="EC" id="3.1.26.5"/>
    </reaction>
</comment>
<dbReference type="EC" id="3.1.26.5" evidence="7 8"/>
<dbReference type="InterPro" id="IPR000100">
    <property type="entry name" value="RNase_P"/>
</dbReference>
<dbReference type="EMBL" id="FNYW01000007">
    <property type="protein sequence ID" value="SEI64595.1"/>
    <property type="molecule type" value="Genomic_DNA"/>
</dbReference>
<comment type="subunit">
    <text evidence="7">Consists of a catalytic RNA component (M1 or rnpB) and a protein subunit.</text>
</comment>
<dbReference type="InterPro" id="IPR020568">
    <property type="entry name" value="Ribosomal_Su5_D2-typ_SF"/>
</dbReference>
<reference evidence="10" key="1">
    <citation type="submission" date="2016-10" db="EMBL/GenBank/DDBJ databases">
        <authorList>
            <person name="Varghese N."/>
            <person name="Submissions S."/>
        </authorList>
    </citation>
    <scope>NUCLEOTIDE SEQUENCE [LARGE SCALE GENOMIC DNA]</scope>
    <source>
        <strain evidence="10">DSM 25751</strain>
    </source>
</reference>
<dbReference type="OrthoDB" id="9810867at2"/>
<sequence>MKKAYRVKTEADFQKVFHQGQSMANRQFVVYSLNKEKQAHFRVGISVGKKLGNAVERNSIKRKIRHCLIEFDQKDLIKAELDFIIIARAPVSRMDYHEIKKSLLHVLKRAHIQKEN</sequence>
<evidence type="ECO:0000256" key="1">
    <source>
        <dbReference type="ARBA" id="ARBA00002663"/>
    </source>
</evidence>
<dbReference type="GO" id="GO:0004526">
    <property type="term" value="F:ribonuclease P activity"/>
    <property type="evidence" value="ECO:0007669"/>
    <property type="project" value="UniProtKB-UniRule"/>
</dbReference>
<comment type="similarity">
    <text evidence="7">Belongs to the RnpA family.</text>
</comment>
<dbReference type="GO" id="GO:0000049">
    <property type="term" value="F:tRNA binding"/>
    <property type="evidence" value="ECO:0007669"/>
    <property type="project" value="UniProtKB-UniRule"/>
</dbReference>
<dbReference type="SUPFAM" id="SSF54211">
    <property type="entry name" value="Ribosomal protein S5 domain 2-like"/>
    <property type="match status" value="1"/>
</dbReference>
<dbReference type="GO" id="GO:0030677">
    <property type="term" value="C:ribonuclease P complex"/>
    <property type="evidence" value="ECO:0007669"/>
    <property type="project" value="TreeGrafter"/>
</dbReference>
<dbReference type="Pfam" id="PF00825">
    <property type="entry name" value="Ribonuclease_P"/>
    <property type="match status" value="1"/>
</dbReference>
<protein>
    <recommendedName>
        <fullName evidence="7 8">Ribonuclease P protein component</fullName>
        <shortName evidence="7">RNase P protein</shortName>
        <shortName evidence="7">RNaseP protein</shortName>
        <ecNumber evidence="7 8">3.1.26.5</ecNumber>
    </recommendedName>
    <alternativeName>
        <fullName evidence="7">Protein C5</fullName>
    </alternativeName>
</protein>
<organism evidence="9 10">
    <name type="scientific">Alkalibacterium gilvum</name>
    <dbReference type="NCBI Taxonomy" id="1130080"/>
    <lineage>
        <taxon>Bacteria</taxon>
        <taxon>Bacillati</taxon>
        <taxon>Bacillota</taxon>
        <taxon>Bacilli</taxon>
        <taxon>Lactobacillales</taxon>
        <taxon>Carnobacteriaceae</taxon>
        <taxon>Alkalibacterium</taxon>
    </lineage>
</organism>
<dbReference type="InterPro" id="IPR014721">
    <property type="entry name" value="Ribsml_uS5_D2-typ_fold_subgr"/>
</dbReference>
<comment type="function">
    <text evidence="1 7">RNaseP catalyzes the removal of the 5'-leader sequence from pre-tRNA to produce the mature 5'-terminus. It can also cleave other RNA substrates such as 4.5S RNA. The protein component plays an auxiliary but essential role in vivo by binding to the 5'-leader sequence and broadening the substrate specificity of the ribozyme.</text>
</comment>
<evidence type="ECO:0000256" key="7">
    <source>
        <dbReference type="HAMAP-Rule" id="MF_00227"/>
    </source>
</evidence>
<evidence type="ECO:0000256" key="8">
    <source>
        <dbReference type="NCBIfam" id="TIGR00188"/>
    </source>
</evidence>
<evidence type="ECO:0000256" key="5">
    <source>
        <dbReference type="ARBA" id="ARBA00022801"/>
    </source>
</evidence>
<evidence type="ECO:0000313" key="10">
    <source>
        <dbReference type="Proteomes" id="UP000198564"/>
    </source>
</evidence>
<evidence type="ECO:0000256" key="4">
    <source>
        <dbReference type="ARBA" id="ARBA00022759"/>
    </source>
</evidence>
<dbReference type="Gene3D" id="3.30.230.10">
    <property type="match status" value="1"/>
</dbReference>
<dbReference type="FunFam" id="3.30.230.10:FF:000021">
    <property type="entry name" value="Ribonuclease P protein component"/>
    <property type="match status" value="1"/>
</dbReference>
<dbReference type="GO" id="GO:0042781">
    <property type="term" value="F:3'-tRNA processing endoribonuclease activity"/>
    <property type="evidence" value="ECO:0007669"/>
    <property type="project" value="TreeGrafter"/>
</dbReference>
<dbReference type="PANTHER" id="PTHR33992">
    <property type="entry name" value="RIBONUCLEASE P PROTEIN COMPONENT"/>
    <property type="match status" value="1"/>
</dbReference>
<gene>
    <name evidence="7" type="primary">rnpA</name>
    <name evidence="9" type="ORF">SAMN04488113_10742</name>
</gene>
<evidence type="ECO:0000256" key="3">
    <source>
        <dbReference type="ARBA" id="ARBA00022722"/>
    </source>
</evidence>
<name>A0A1H6SL74_9LACT</name>
<accession>A0A1H6SL74</accession>
<dbReference type="Proteomes" id="UP000198564">
    <property type="component" value="Unassembled WGS sequence"/>
</dbReference>
<evidence type="ECO:0000256" key="6">
    <source>
        <dbReference type="ARBA" id="ARBA00022884"/>
    </source>
</evidence>
<evidence type="ECO:0000313" key="9">
    <source>
        <dbReference type="EMBL" id="SEI64595.1"/>
    </source>
</evidence>
<keyword evidence="10" id="KW-1185">Reference proteome</keyword>
<dbReference type="AlphaFoldDB" id="A0A1H6SL74"/>
<dbReference type="STRING" id="1130080.SAMN04488113_10742"/>
<dbReference type="PANTHER" id="PTHR33992:SF1">
    <property type="entry name" value="RIBONUCLEASE P PROTEIN COMPONENT"/>
    <property type="match status" value="1"/>
</dbReference>
<keyword evidence="5 7" id="KW-0378">Hydrolase</keyword>
<dbReference type="GO" id="GO:0001682">
    <property type="term" value="P:tRNA 5'-leader removal"/>
    <property type="evidence" value="ECO:0007669"/>
    <property type="project" value="UniProtKB-UniRule"/>
</dbReference>
<dbReference type="RefSeq" id="WP_091633563.1">
    <property type="nucleotide sequence ID" value="NZ_FNYW01000007.1"/>
</dbReference>
<keyword evidence="3 7" id="KW-0540">Nuclease</keyword>
<dbReference type="HAMAP" id="MF_00227">
    <property type="entry name" value="RNase_P"/>
    <property type="match status" value="1"/>
</dbReference>
<evidence type="ECO:0000256" key="2">
    <source>
        <dbReference type="ARBA" id="ARBA00022694"/>
    </source>
</evidence>
<keyword evidence="6 7" id="KW-0694">RNA-binding</keyword>
<proteinExistence type="inferred from homology"/>
<keyword evidence="4 7" id="KW-0255">Endonuclease</keyword>
<dbReference type="NCBIfam" id="TIGR00188">
    <property type="entry name" value="rnpA"/>
    <property type="match status" value="1"/>
</dbReference>
<keyword evidence="2 7" id="KW-0819">tRNA processing</keyword>